<evidence type="ECO:0000256" key="4">
    <source>
        <dbReference type="ARBA" id="ARBA00022827"/>
    </source>
</evidence>
<protein>
    <submittedName>
        <fullName evidence="8">Putative acyl-CoA dehydrogenase</fullName>
    </submittedName>
</protein>
<keyword evidence="4" id="KW-0274">FAD</keyword>
<dbReference type="GO" id="GO:0003995">
    <property type="term" value="F:acyl-CoA dehydrogenase activity"/>
    <property type="evidence" value="ECO:0007669"/>
    <property type="project" value="TreeGrafter"/>
</dbReference>
<dbReference type="InterPro" id="IPR046373">
    <property type="entry name" value="Acyl-CoA_Oxase/DH_mid-dom_sf"/>
</dbReference>
<dbReference type="Gene3D" id="1.10.540.10">
    <property type="entry name" value="Acyl-CoA dehydrogenase/oxidase, N-terminal domain"/>
    <property type="match status" value="1"/>
</dbReference>
<evidence type="ECO:0000313" key="9">
    <source>
        <dbReference type="Proteomes" id="UP000011666"/>
    </source>
</evidence>
<dbReference type="InterPro" id="IPR009075">
    <property type="entry name" value="AcylCo_DH/oxidase_C"/>
</dbReference>
<dbReference type="InterPro" id="IPR037069">
    <property type="entry name" value="AcylCoA_DH/ox_N_sf"/>
</dbReference>
<dbReference type="Gene3D" id="1.20.140.10">
    <property type="entry name" value="Butyryl-CoA Dehydrogenase, subunit A, domain 3"/>
    <property type="match status" value="1"/>
</dbReference>
<dbReference type="RefSeq" id="WP_007624621.1">
    <property type="nucleotide sequence ID" value="NZ_BANX01000036.1"/>
</dbReference>
<dbReference type="InterPro" id="IPR009100">
    <property type="entry name" value="AcylCoA_DH/oxidase_NM_dom_sf"/>
</dbReference>
<keyword evidence="3" id="KW-0285">Flavoprotein</keyword>
<dbReference type="EMBL" id="BANX01000036">
    <property type="protein sequence ID" value="GAC70529.1"/>
    <property type="molecule type" value="Genomic_DNA"/>
</dbReference>
<evidence type="ECO:0000313" key="8">
    <source>
        <dbReference type="EMBL" id="GAC70529.1"/>
    </source>
</evidence>
<gene>
    <name evidence="8" type="ORF">GS4_36_00140</name>
</gene>
<comment type="cofactor">
    <cofactor evidence="1">
        <name>FAD</name>
        <dbReference type="ChEBI" id="CHEBI:57692"/>
    </cofactor>
</comment>
<dbReference type="Proteomes" id="UP000011666">
    <property type="component" value="Unassembled WGS sequence"/>
</dbReference>
<dbReference type="InterPro" id="IPR013786">
    <property type="entry name" value="AcylCoA_DH/ox_N"/>
</dbReference>
<evidence type="ECO:0000256" key="3">
    <source>
        <dbReference type="ARBA" id="ARBA00022630"/>
    </source>
</evidence>
<evidence type="ECO:0000259" key="6">
    <source>
        <dbReference type="Pfam" id="PF00441"/>
    </source>
</evidence>
<evidence type="ECO:0000259" key="7">
    <source>
        <dbReference type="Pfam" id="PF02771"/>
    </source>
</evidence>
<dbReference type="PANTHER" id="PTHR43884:SF20">
    <property type="entry name" value="ACYL-COA DEHYDROGENASE FADE28"/>
    <property type="match status" value="1"/>
</dbReference>
<comment type="caution">
    <text evidence="8">The sequence shown here is derived from an EMBL/GenBank/DDBJ whole genome shotgun (WGS) entry which is preliminary data.</text>
</comment>
<dbReference type="GO" id="GO:0050660">
    <property type="term" value="F:flavin adenine dinucleotide binding"/>
    <property type="evidence" value="ECO:0007669"/>
    <property type="project" value="InterPro"/>
</dbReference>
<evidence type="ECO:0000256" key="1">
    <source>
        <dbReference type="ARBA" id="ARBA00001974"/>
    </source>
</evidence>
<feature type="domain" description="Acyl-CoA dehydrogenase/oxidase N-terminal" evidence="7">
    <location>
        <begin position="42"/>
        <end position="116"/>
    </location>
</feature>
<dbReference type="OrthoDB" id="4319499at2"/>
<sequence length="369" mass="38454">MDFALDSTATAVRDVAADVFTRHRPDWESRFGSGGRGSSAPGGFDEPLWRSLVDAGLIALPLPADLDGDDVSVLDLLPLLHRMGEAAAVTPALGSLASALILRSATDDARRRWGATLSGGAWHAIAIGEQGDALTATPRATVRDGRLTGTKIGVLHADGAAVLLVVADAGVVAVPADADGVSITRTPTSSGWGEYTVRFDGVAVDDADIVTSDRAVARDLYRLVLAAYADGLVAGAARLTADHVSERNQFGKPIALFQAVGQQLADIYVIGRSMNLAATAAAWRLAEGLDARRDLAIAAYWLAAELPATTRTMTHLHGGVGVDITYPLHRYFSITKDLARLAGGATARLDELADLDEVAGTTVAQGKAS</sequence>
<dbReference type="PANTHER" id="PTHR43884">
    <property type="entry name" value="ACYL-COA DEHYDROGENASE"/>
    <property type="match status" value="1"/>
</dbReference>
<proteinExistence type="inferred from homology"/>
<accession>M0QQ57</accession>
<organism evidence="8 9">
    <name type="scientific">Gordonia soli NBRC 108243</name>
    <dbReference type="NCBI Taxonomy" id="1223545"/>
    <lineage>
        <taxon>Bacteria</taxon>
        <taxon>Bacillati</taxon>
        <taxon>Actinomycetota</taxon>
        <taxon>Actinomycetes</taxon>
        <taxon>Mycobacteriales</taxon>
        <taxon>Gordoniaceae</taxon>
        <taxon>Gordonia</taxon>
    </lineage>
</organism>
<dbReference type="Gene3D" id="2.40.110.10">
    <property type="entry name" value="Butyryl-CoA Dehydrogenase, subunit A, domain 2"/>
    <property type="match status" value="1"/>
</dbReference>
<dbReference type="Pfam" id="PF02771">
    <property type="entry name" value="Acyl-CoA_dh_N"/>
    <property type="match status" value="1"/>
</dbReference>
<name>M0QQ57_9ACTN</name>
<comment type="similarity">
    <text evidence="2">Belongs to the acyl-CoA dehydrogenase family.</text>
</comment>
<dbReference type="AlphaFoldDB" id="M0QQ57"/>
<dbReference type="InterPro" id="IPR036250">
    <property type="entry name" value="AcylCo_DH-like_C"/>
</dbReference>
<keyword evidence="5" id="KW-0560">Oxidoreductase</keyword>
<evidence type="ECO:0000256" key="5">
    <source>
        <dbReference type="ARBA" id="ARBA00023002"/>
    </source>
</evidence>
<keyword evidence="9" id="KW-1185">Reference proteome</keyword>
<reference evidence="8 9" key="1">
    <citation type="submission" date="2013-01" db="EMBL/GenBank/DDBJ databases">
        <title>Whole genome shotgun sequence of Gordonia soli NBRC 108243.</title>
        <authorList>
            <person name="Isaki-Nakamura S."/>
            <person name="Hosoyama A."/>
            <person name="Tsuchikane K."/>
            <person name="Ando Y."/>
            <person name="Baba S."/>
            <person name="Ohji S."/>
            <person name="Hamada M."/>
            <person name="Tamura T."/>
            <person name="Yamazoe A."/>
            <person name="Yamazaki S."/>
            <person name="Fujita N."/>
        </authorList>
    </citation>
    <scope>NUCLEOTIDE SEQUENCE [LARGE SCALE GENOMIC DNA]</scope>
    <source>
        <strain evidence="8 9">NBRC 108243</strain>
    </source>
</reference>
<dbReference type="SUPFAM" id="SSF56645">
    <property type="entry name" value="Acyl-CoA dehydrogenase NM domain-like"/>
    <property type="match status" value="1"/>
</dbReference>
<dbReference type="SUPFAM" id="SSF47203">
    <property type="entry name" value="Acyl-CoA dehydrogenase C-terminal domain-like"/>
    <property type="match status" value="1"/>
</dbReference>
<feature type="domain" description="Acyl-CoA dehydrogenase/oxidase C-terminal" evidence="6">
    <location>
        <begin position="222"/>
        <end position="344"/>
    </location>
</feature>
<dbReference type="eggNOG" id="COG1960">
    <property type="taxonomic scope" value="Bacteria"/>
</dbReference>
<evidence type="ECO:0000256" key="2">
    <source>
        <dbReference type="ARBA" id="ARBA00009347"/>
    </source>
</evidence>
<dbReference type="STRING" id="1223545.GS4_36_00140"/>
<dbReference type="Pfam" id="PF00441">
    <property type="entry name" value="Acyl-CoA_dh_1"/>
    <property type="match status" value="1"/>
</dbReference>